<sequence>MTDVSGRPSQVDDGKMNPSDGNFIGGKNVSDNTASNRTCYNRTTELYCDYPQSLKLKTAFKRRNMFYENKKQETTEIGTCNLPSFCDGIMKLSERRSHDDFTVDSVTAMSDIKNREKKNEERSHSRRMSSTDYQGNRRPSSRETGRMQKRTSLLPPASKFTAARRRRVTTVNIPVSGFKHTPRCGVHCAFYLATRVVSAQTGTLLLSLENGHVQLWTHHSVGGLIAKFYAVHTVADYVISMNSDQKNEYLFTGKQSRRWQIARTDFRRLLLLVLVEHVSALGRRLQPERLWVIAVQLREREFYKNKKQETTDIVVL</sequence>
<comment type="caution">
    <text evidence="2">The sequence shown here is derived from an EMBL/GenBank/DDBJ whole genome shotgun (WGS) entry which is preliminary data.</text>
</comment>
<feature type="compositionally biased region" description="Polar residues" evidence="1">
    <location>
        <begin position="128"/>
        <end position="138"/>
    </location>
</feature>
<evidence type="ECO:0000313" key="3">
    <source>
        <dbReference type="Proteomes" id="UP001558652"/>
    </source>
</evidence>
<dbReference type="Proteomes" id="UP001558652">
    <property type="component" value="Unassembled WGS sequence"/>
</dbReference>
<name>A0ABD0Z6U5_9HEMI</name>
<keyword evidence="3" id="KW-1185">Reference proteome</keyword>
<feature type="compositionally biased region" description="Basic and acidic residues" evidence="1">
    <location>
        <begin position="112"/>
        <end position="123"/>
    </location>
</feature>
<proteinExistence type="predicted"/>
<feature type="region of interest" description="Disordered" evidence="1">
    <location>
        <begin position="112"/>
        <end position="159"/>
    </location>
</feature>
<dbReference type="AlphaFoldDB" id="A0ABD0Z6U5"/>
<reference evidence="2 3" key="1">
    <citation type="submission" date="2024-07" db="EMBL/GenBank/DDBJ databases">
        <title>Chromosome-level genome assembly of the water stick insect Ranatra chinensis (Heteroptera: Nepidae).</title>
        <authorList>
            <person name="Liu X."/>
        </authorList>
    </citation>
    <scope>NUCLEOTIDE SEQUENCE [LARGE SCALE GENOMIC DNA]</scope>
    <source>
        <strain evidence="2">Cailab_2021Rc</strain>
        <tissue evidence="2">Muscle</tissue>
    </source>
</reference>
<dbReference type="EMBL" id="JBFDAA010000006">
    <property type="protein sequence ID" value="KAL1131813.1"/>
    <property type="molecule type" value="Genomic_DNA"/>
</dbReference>
<gene>
    <name evidence="2" type="ORF">AAG570_011425</name>
</gene>
<evidence type="ECO:0000313" key="2">
    <source>
        <dbReference type="EMBL" id="KAL1131813.1"/>
    </source>
</evidence>
<feature type="region of interest" description="Disordered" evidence="1">
    <location>
        <begin position="1"/>
        <end position="29"/>
    </location>
</feature>
<evidence type="ECO:0000256" key="1">
    <source>
        <dbReference type="SAM" id="MobiDB-lite"/>
    </source>
</evidence>
<accession>A0ABD0Z6U5</accession>
<protein>
    <submittedName>
        <fullName evidence="2">Uncharacterized protein</fullName>
    </submittedName>
</protein>
<organism evidence="2 3">
    <name type="scientific">Ranatra chinensis</name>
    <dbReference type="NCBI Taxonomy" id="642074"/>
    <lineage>
        <taxon>Eukaryota</taxon>
        <taxon>Metazoa</taxon>
        <taxon>Ecdysozoa</taxon>
        <taxon>Arthropoda</taxon>
        <taxon>Hexapoda</taxon>
        <taxon>Insecta</taxon>
        <taxon>Pterygota</taxon>
        <taxon>Neoptera</taxon>
        <taxon>Paraneoptera</taxon>
        <taxon>Hemiptera</taxon>
        <taxon>Heteroptera</taxon>
        <taxon>Panheteroptera</taxon>
        <taxon>Nepomorpha</taxon>
        <taxon>Nepidae</taxon>
        <taxon>Ranatrinae</taxon>
        <taxon>Ranatra</taxon>
    </lineage>
</organism>